<dbReference type="EMBL" id="JAEVHI010000002">
    <property type="protein sequence ID" value="KAG5300293.1"/>
    <property type="molecule type" value="Genomic_DNA"/>
</dbReference>
<evidence type="ECO:0000313" key="3">
    <source>
        <dbReference type="Proteomes" id="UP000670092"/>
    </source>
</evidence>
<comment type="caution">
    <text evidence="2">The sequence shown here is derived from an EMBL/GenBank/DDBJ whole genome shotgun (WGS) entry which is preliminary data.</text>
</comment>
<sequence length="62" mass="7067">MDIEERVIFSSLCPVKNPPTEIRININHEQPKWRMKPPSTSHDTRQNGGDLGLTTPICKEPI</sequence>
<accession>A0A8H7Z1D8</accession>
<evidence type="ECO:0000313" key="2">
    <source>
        <dbReference type="EMBL" id="KAG5300293.1"/>
    </source>
</evidence>
<dbReference type="Proteomes" id="UP000670092">
    <property type="component" value="Unassembled WGS sequence"/>
</dbReference>
<gene>
    <name evidence="2" type="ORF">I7I52_10865</name>
</gene>
<dbReference type="VEuPathDB" id="FungiDB:I7I52_10865"/>
<name>A0A8H7Z1D8_AJECA</name>
<reference evidence="2 3" key="1">
    <citation type="submission" date="2021-01" db="EMBL/GenBank/DDBJ databases">
        <title>Chromosome-level genome assembly of a human fungal pathogen reveals clustering of transcriptionally co-regulated genes.</title>
        <authorList>
            <person name="Voorhies M."/>
            <person name="Cohen S."/>
            <person name="Shea T.P."/>
            <person name="Petrus S."/>
            <person name="Munoz J.F."/>
            <person name="Poplawski S."/>
            <person name="Goldman W.E."/>
            <person name="Michael T."/>
            <person name="Cuomo C.A."/>
            <person name="Sil A."/>
            <person name="Beyhan S."/>
        </authorList>
    </citation>
    <scope>NUCLEOTIDE SEQUENCE [LARGE SCALE GENOMIC DNA]</scope>
    <source>
        <strain evidence="2 3">G184AR</strain>
    </source>
</reference>
<dbReference type="AlphaFoldDB" id="A0A8H7Z1D8"/>
<proteinExistence type="predicted"/>
<evidence type="ECO:0000256" key="1">
    <source>
        <dbReference type="SAM" id="MobiDB-lite"/>
    </source>
</evidence>
<protein>
    <submittedName>
        <fullName evidence="2">Uncharacterized protein</fullName>
    </submittedName>
</protein>
<organism evidence="2 3">
    <name type="scientific">Ajellomyces capsulatus</name>
    <name type="common">Darling's disease fungus</name>
    <name type="synonym">Histoplasma capsulatum</name>
    <dbReference type="NCBI Taxonomy" id="5037"/>
    <lineage>
        <taxon>Eukaryota</taxon>
        <taxon>Fungi</taxon>
        <taxon>Dikarya</taxon>
        <taxon>Ascomycota</taxon>
        <taxon>Pezizomycotina</taxon>
        <taxon>Eurotiomycetes</taxon>
        <taxon>Eurotiomycetidae</taxon>
        <taxon>Onygenales</taxon>
        <taxon>Ajellomycetaceae</taxon>
        <taxon>Histoplasma</taxon>
    </lineage>
</organism>
<feature type="region of interest" description="Disordered" evidence="1">
    <location>
        <begin position="27"/>
        <end position="62"/>
    </location>
</feature>